<feature type="compositionally biased region" description="Basic and acidic residues" evidence="1">
    <location>
        <begin position="13"/>
        <end position="24"/>
    </location>
</feature>
<proteinExistence type="predicted"/>
<organism evidence="2">
    <name type="scientific">Arundo donax</name>
    <name type="common">Giant reed</name>
    <name type="synonym">Donax arundinaceus</name>
    <dbReference type="NCBI Taxonomy" id="35708"/>
    <lineage>
        <taxon>Eukaryota</taxon>
        <taxon>Viridiplantae</taxon>
        <taxon>Streptophyta</taxon>
        <taxon>Embryophyta</taxon>
        <taxon>Tracheophyta</taxon>
        <taxon>Spermatophyta</taxon>
        <taxon>Magnoliopsida</taxon>
        <taxon>Liliopsida</taxon>
        <taxon>Poales</taxon>
        <taxon>Poaceae</taxon>
        <taxon>PACMAD clade</taxon>
        <taxon>Arundinoideae</taxon>
        <taxon>Arundineae</taxon>
        <taxon>Arundo</taxon>
    </lineage>
</organism>
<sequence>MHLSLLSPPFAIDRSRSRERKREA</sequence>
<evidence type="ECO:0000313" key="2">
    <source>
        <dbReference type="EMBL" id="JAE13822.1"/>
    </source>
</evidence>
<reference evidence="2" key="2">
    <citation type="journal article" date="2015" name="Data Brief">
        <title>Shoot transcriptome of the giant reed, Arundo donax.</title>
        <authorList>
            <person name="Barrero R.A."/>
            <person name="Guerrero F.D."/>
            <person name="Moolhuijzen P."/>
            <person name="Goolsby J.A."/>
            <person name="Tidwell J."/>
            <person name="Bellgard S.E."/>
            <person name="Bellgard M.I."/>
        </authorList>
    </citation>
    <scope>NUCLEOTIDE SEQUENCE</scope>
    <source>
        <tissue evidence="2">Shoot tissue taken approximately 20 cm above the soil surface</tissue>
    </source>
</reference>
<accession>A0A0A9FNF9</accession>
<feature type="region of interest" description="Disordered" evidence="1">
    <location>
        <begin position="1"/>
        <end position="24"/>
    </location>
</feature>
<protein>
    <submittedName>
        <fullName evidence="2">Uncharacterized protein</fullName>
    </submittedName>
</protein>
<dbReference type="EMBL" id="GBRH01184074">
    <property type="protein sequence ID" value="JAE13822.1"/>
    <property type="molecule type" value="Transcribed_RNA"/>
</dbReference>
<name>A0A0A9FNF9_ARUDO</name>
<reference evidence="2" key="1">
    <citation type="submission" date="2014-09" db="EMBL/GenBank/DDBJ databases">
        <authorList>
            <person name="Magalhaes I.L.F."/>
            <person name="Oliveira U."/>
            <person name="Santos F.R."/>
            <person name="Vidigal T.H.D.A."/>
            <person name="Brescovit A.D."/>
            <person name="Santos A.J."/>
        </authorList>
    </citation>
    <scope>NUCLEOTIDE SEQUENCE</scope>
    <source>
        <tissue evidence="2">Shoot tissue taken approximately 20 cm above the soil surface</tissue>
    </source>
</reference>
<evidence type="ECO:0000256" key="1">
    <source>
        <dbReference type="SAM" id="MobiDB-lite"/>
    </source>
</evidence>
<dbReference type="AlphaFoldDB" id="A0A0A9FNF9"/>